<dbReference type="Pfam" id="PF00873">
    <property type="entry name" value="ACR_tran"/>
    <property type="match status" value="1"/>
</dbReference>
<dbReference type="AlphaFoldDB" id="A0A3P1SV84"/>
<dbReference type="GO" id="GO:0042910">
    <property type="term" value="F:xenobiotic transmembrane transporter activity"/>
    <property type="evidence" value="ECO:0007669"/>
    <property type="project" value="TreeGrafter"/>
</dbReference>
<feature type="transmembrane region" description="Helical" evidence="1">
    <location>
        <begin position="325"/>
        <end position="347"/>
    </location>
</feature>
<dbReference type="PANTHER" id="PTHR32063:SF33">
    <property type="entry name" value="RND SUPERFAMILY EFFLUX PUMP PERMEASE COMPONENT"/>
    <property type="match status" value="1"/>
</dbReference>
<dbReference type="PRINTS" id="PR00702">
    <property type="entry name" value="ACRIFLAVINRP"/>
</dbReference>
<keyword evidence="1" id="KW-0812">Transmembrane</keyword>
<gene>
    <name evidence="2" type="ORF">EHS89_07585</name>
</gene>
<evidence type="ECO:0000313" key="2">
    <source>
        <dbReference type="EMBL" id="RRD00063.1"/>
    </source>
</evidence>
<dbReference type="Gene3D" id="3.30.70.1320">
    <property type="entry name" value="Multidrug efflux transporter AcrB pore domain like"/>
    <property type="match status" value="1"/>
</dbReference>
<dbReference type="Gene3D" id="3.30.70.1430">
    <property type="entry name" value="Multidrug efflux transporter AcrB pore domain"/>
    <property type="match status" value="2"/>
</dbReference>
<dbReference type="Gene3D" id="1.20.1640.10">
    <property type="entry name" value="Multidrug efflux transporter AcrB transmembrane domain"/>
    <property type="match status" value="2"/>
</dbReference>
<keyword evidence="1" id="KW-0472">Membrane</keyword>
<dbReference type="Gene3D" id="3.30.2090.10">
    <property type="entry name" value="Multidrug efflux transporter AcrB TolC docking domain, DN and DC subdomains"/>
    <property type="match status" value="2"/>
</dbReference>
<feature type="transmembrane region" description="Helical" evidence="1">
    <location>
        <begin position="451"/>
        <end position="475"/>
    </location>
</feature>
<protein>
    <submittedName>
        <fullName evidence="2">Efflux RND transporter permease subunit</fullName>
    </submittedName>
</protein>
<dbReference type="EMBL" id="RQXV01000003">
    <property type="protein sequence ID" value="RRD00063.1"/>
    <property type="molecule type" value="Genomic_DNA"/>
</dbReference>
<dbReference type="InterPro" id="IPR027463">
    <property type="entry name" value="AcrB_DN_DC_subdom"/>
</dbReference>
<dbReference type="Proteomes" id="UP000267535">
    <property type="component" value="Unassembled WGS sequence"/>
</dbReference>
<feature type="transmembrane region" description="Helical" evidence="1">
    <location>
        <begin position="862"/>
        <end position="881"/>
    </location>
</feature>
<dbReference type="SUPFAM" id="SSF82714">
    <property type="entry name" value="Multidrug efflux transporter AcrB TolC docking domain, DN and DC subdomains"/>
    <property type="match status" value="2"/>
</dbReference>
<feature type="transmembrane region" description="Helical" evidence="1">
    <location>
        <begin position="424"/>
        <end position="445"/>
    </location>
</feature>
<feature type="transmembrane region" description="Helical" evidence="1">
    <location>
        <begin position="888"/>
        <end position="906"/>
    </location>
</feature>
<keyword evidence="3" id="KW-1185">Reference proteome</keyword>
<reference evidence="2 3" key="1">
    <citation type="submission" date="2018-11" db="EMBL/GenBank/DDBJ databases">
        <title>The draft genome sequence of Amphritea balenae JAMM 1525T.</title>
        <authorList>
            <person name="Fang Z."/>
            <person name="Zhang Y."/>
            <person name="Han X."/>
        </authorList>
    </citation>
    <scope>NUCLEOTIDE SEQUENCE [LARGE SCALE GENOMIC DNA]</scope>
    <source>
        <strain evidence="2 3">JAMM 1525</strain>
    </source>
</reference>
<feature type="transmembrane region" description="Helical" evidence="1">
    <location>
        <begin position="521"/>
        <end position="543"/>
    </location>
</feature>
<organism evidence="2 3">
    <name type="scientific">Amphritea balenae</name>
    <dbReference type="NCBI Taxonomy" id="452629"/>
    <lineage>
        <taxon>Bacteria</taxon>
        <taxon>Pseudomonadati</taxon>
        <taxon>Pseudomonadota</taxon>
        <taxon>Gammaproteobacteria</taxon>
        <taxon>Oceanospirillales</taxon>
        <taxon>Oceanospirillaceae</taxon>
        <taxon>Amphritea</taxon>
    </lineage>
</organism>
<feature type="transmembrane region" description="Helical" evidence="1">
    <location>
        <begin position="12"/>
        <end position="30"/>
    </location>
</feature>
<sequence>MIRFFAGHPTAGNILMVAIVLLGLVALPTLKKETFPEVDLNRVSVTVAYPGASPSDVEDGICNRLEDATDGISFMDEQKCEARDNLGTLTLDMQESGDIKQFVDDVNAAVDAITDFPSDAEDPVVKELGRTEPVVSVAISSDATMVELKALAEYYRNKLLALPGVPIATVTGFSEHELSVSVKPYALRQYKLSIDDIANLIRTQALDLPAGDIDALHGTYQVRIENARRSVAELEDLVILTTEQGGQLRLGDIATVEDLFEVPEQRIELNGLPAALIEISKNSSDDSLKVFNAVKQFTDLENSRLPEGTSLVITQDAASIVKDRLSLLLTNGWQGLLLATLTLFMFFGWRYTFWVAMGLPISFLGGLVVMSAIGISINMISMVALLMAIGILMDDAIVLSESIETEFRKGKTPFQAAVDGIQKVARGISSSFITSAILFGSLLFLKGDMGQILGVLPVVLLAVLTVSLIEAFLILPHHLQHSLSRQSESDEAGWRDRFEAGFAKLRDRVGKMADWSIRYRYFSVAMAIFMLIISVGMMAAGVVKFKGFPDIEGNRLQARIMLPQGTPFERTEEVVNQLLFSLDQSLASLPPEPDGKLVRNRLVTFSSNADANEEGEHLATISLDLLDAEKRHTSLVELKRLWLKNSPQFRDAIAVQFKEPVMGPAGQAISIRLQGEDLDQLYQASWQLQGWIKGYTGVSNVMSDLRPGKPQLRVELQAGALNSGLNAQQLASQLRAAYQGVKVSDVYRGNEAYEINVKLDNEASQAFTEFENLTIFNSAGEDIPLTAIANVASQREYSRIVRINHQRTVTVTGDVDSSLANTSAVISDIKLNYLTQLTERYPGISFSLEGEVKNDQETSGSVVSGFLLGLAGVYLLLSFQFANYKEPVIVLLNIPLAFIGVVWGHMLMGLDLSLPSMIGFVALAGVVVNDSILLVEFVKSRSLEGMSLHDAAGQAVRDRFRAIFLTSVTTVAGMLPLLSETSLQAQVLVPLVCSLVFGMMTATVLLLMVLPAAYSILEDFGFTERETLSDDLSDGSLSPVVPVNKA</sequence>
<dbReference type="InterPro" id="IPR001036">
    <property type="entry name" value="Acrflvin-R"/>
</dbReference>
<evidence type="ECO:0000313" key="3">
    <source>
        <dbReference type="Proteomes" id="UP000267535"/>
    </source>
</evidence>
<feature type="transmembrane region" description="Helical" evidence="1">
    <location>
        <begin position="918"/>
        <end position="938"/>
    </location>
</feature>
<dbReference type="Gene3D" id="3.30.70.1440">
    <property type="entry name" value="Multidrug efflux transporter AcrB pore domain"/>
    <property type="match status" value="1"/>
</dbReference>
<evidence type="ECO:0000256" key="1">
    <source>
        <dbReference type="SAM" id="Phobius"/>
    </source>
</evidence>
<proteinExistence type="predicted"/>
<feature type="transmembrane region" description="Helical" evidence="1">
    <location>
        <begin position="959"/>
        <end position="979"/>
    </location>
</feature>
<dbReference type="OrthoDB" id="5287122at2"/>
<dbReference type="SUPFAM" id="SSF82693">
    <property type="entry name" value="Multidrug efflux transporter AcrB pore domain, PN1, PN2, PC1 and PC2 subdomains"/>
    <property type="match status" value="2"/>
</dbReference>
<keyword evidence="1" id="KW-1133">Transmembrane helix</keyword>
<dbReference type="GO" id="GO:0005886">
    <property type="term" value="C:plasma membrane"/>
    <property type="evidence" value="ECO:0007669"/>
    <property type="project" value="TreeGrafter"/>
</dbReference>
<dbReference type="PANTHER" id="PTHR32063">
    <property type="match status" value="1"/>
</dbReference>
<accession>A0A3P1SV84</accession>
<name>A0A3P1SV84_9GAMM</name>
<feature type="transmembrane region" description="Helical" evidence="1">
    <location>
        <begin position="985"/>
        <end position="1010"/>
    </location>
</feature>
<dbReference type="SUPFAM" id="SSF82866">
    <property type="entry name" value="Multidrug efflux transporter AcrB transmembrane domain"/>
    <property type="match status" value="2"/>
</dbReference>
<comment type="caution">
    <text evidence="2">The sequence shown here is derived from an EMBL/GenBank/DDBJ whole genome shotgun (WGS) entry which is preliminary data.</text>
</comment>
<feature type="transmembrane region" description="Helical" evidence="1">
    <location>
        <begin position="354"/>
        <end position="377"/>
    </location>
</feature>
<dbReference type="RefSeq" id="WP_124925533.1">
    <property type="nucleotide sequence ID" value="NZ_BMOH01000005.1"/>
</dbReference>